<dbReference type="InterPro" id="IPR050712">
    <property type="entry name" value="NAD(P)H-dep_reductase"/>
</dbReference>
<dbReference type="EMBL" id="VJWX01000877">
    <property type="protein sequence ID" value="TVT13589.1"/>
    <property type="molecule type" value="Genomic_DNA"/>
</dbReference>
<dbReference type="Pfam" id="PF03358">
    <property type="entry name" value="FMN_red"/>
    <property type="match status" value="1"/>
</dbReference>
<feature type="domain" description="NADPH-dependent FMN reductase-like" evidence="1">
    <location>
        <begin position="1"/>
        <end position="147"/>
    </location>
</feature>
<dbReference type="RefSeq" id="WP_144593569.1">
    <property type="nucleotide sequence ID" value="NZ_VJWX01000877.1"/>
</dbReference>
<dbReference type="Proteomes" id="UP000320011">
    <property type="component" value="Unassembled WGS sequence"/>
</dbReference>
<dbReference type="InterPro" id="IPR029039">
    <property type="entry name" value="Flavoprotein-like_sf"/>
</dbReference>
<reference evidence="2 3" key="2">
    <citation type="submission" date="2019-08" db="EMBL/GenBank/DDBJ databases">
        <title>Amycolatopsis acidicola sp. nov., isolated from peat swamp forest soil.</title>
        <authorList>
            <person name="Srisuk N."/>
        </authorList>
    </citation>
    <scope>NUCLEOTIDE SEQUENCE [LARGE SCALE GENOMIC DNA]</scope>
    <source>
        <strain evidence="2 3">TBRC 6029</strain>
    </source>
</reference>
<organism evidence="2 3">
    <name type="scientific">Amycolatopsis rhizosphaerae</name>
    <dbReference type="NCBI Taxonomy" id="2053003"/>
    <lineage>
        <taxon>Bacteria</taxon>
        <taxon>Bacillati</taxon>
        <taxon>Actinomycetota</taxon>
        <taxon>Actinomycetes</taxon>
        <taxon>Pseudonocardiales</taxon>
        <taxon>Pseudonocardiaceae</taxon>
        <taxon>Amycolatopsis</taxon>
    </lineage>
</organism>
<name>A0A557ZNI2_9PSEU</name>
<comment type="caution">
    <text evidence="2">The sequence shown here is derived from an EMBL/GenBank/DDBJ whole genome shotgun (WGS) entry which is preliminary data.</text>
</comment>
<reference evidence="2 3" key="1">
    <citation type="submission" date="2019-07" db="EMBL/GenBank/DDBJ databases">
        <authorList>
            <person name="Duangmal K."/>
            <person name="Teo W.F.A."/>
        </authorList>
    </citation>
    <scope>NUCLEOTIDE SEQUENCE [LARGE SCALE GENOMIC DNA]</scope>
    <source>
        <strain evidence="2 3">TBRC 6029</strain>
    </source>
</reference>
<dbReference type="PANTHER" id="PTHR30543">
    <property type="entry name" value="CHROMATE REDUCTASE"/>
    <property type="match status" value="1"/>
</dbReference>
<dbReference type="GO" id="GO:0005829">
    <property type="term" value="C:cytosol"/>
    <property type="evidence" value="ECO:0007669"/>
    <property type="project" value="TreeGrafter"/>
</dbReference>
<evidence type="ECO:0000313" key="3">
    <source>
        <dbReference type="Proteomes" id="UP000320011"/>
    </source>
</evidence>
<evidence type="ECO:0000313" key="2">
    <source>
        <dbReference type="EMBL" id="TVT13589.1"/>
    </source>
</evidence>
<accession>A0A557ZNI2</accession>
<dbReference type="OrthoDB" id="9812295at2"/>
<keyword evidence="3" id="KW-1185">Reference proteome</keyword>
<sequence>MEILGIAGSLRRESFNRKLLEAARYELPDELAWRTWDRLAEVPPFNEEAEQGPVPPSVASLRAAIAAADRVLIATPEYNGSVPGQLKNAIDWASRPYGESVLNGKRIAVIGTSPNRYGAAWAQADLRRVLSVAGADVVDAELPVPEAPRQFDEHGRLLDHELRAGLGKLLDLLRGDR</sequence>
<evidence type="ECO:0000259" key="1">
    <source>
        <dbReference type="Pfam" id="PF03358"/>
    </source>
</evidence>
<gene>
    <name evidence="2" type="ORF">FNH05_37605</name>
</gene>
<dbReference type="GO" id="GO:0010181">
    <property type="term" value="F:FMN binding"/>
    <property type="evidence" value="ECO:0007669"/>
    <property type="project" value="TreeGrafter"/>
</dbReference>
<dbReference type="PANTHER" id="PTHR30543:SF21">
    <property type="entry name" value="NAD(P)H-DEPENDENT FMN REDUCTASE LOT6"/>
    <property type="match status" value="1"/>
</dbReference>
<dbReference type="SUPFAM" id="SSF52218">
    <property type="entry name" value="Flavoproteins"/>
    <property type="match status" value="1"/>
</dbReference>
<dbReference type="InterPro" id="IPR005025">
    <property type="entry name" value="FMN_Rdtase-like_dom"/>
</dbReference>
<dbReference type="AlphaFoldDB" id="A0A557ZNI2"/>
<proteinExistence type="predicted"/>
<protein>
    <submittedName>
        <fullName evidence="2">NAD(P)H-dependent oxidoreductase</fullName>
    </submittedName>
</protein>
<dbReference type="GO" id="GO:0016491">
    <property type="term" value="F:oxidoreductase activity"/>
    <property type="evidence" value="ECO:0007669"/>
    <property type="project" value="InterPro"/>
</dbReference>
<dbReference type="Gene3D" id="3.40.50.360">
    <property type="match status" value="1"/>
</dbReference>